<dbReference type="PANTHER" id="PTHR35372">
    <property type="entry name" value="ATP BINDING PROTEIN-RELATED"/>
    <property type="match status" value="1"/>
</dbReference>
<dbReference type="NCBIfam" id="TIGR01613">
    <property type="entry name" value="primase_Cterm"/>
    <property type="match status" value="1"/>
</dbReference>
<dbReference type="InterPro" id="IPR014818">
    <property type="entry name" value="Phage/plasmid_primase_P4_C"/>
</dbReference>
<evidence type="ECO:0000256" key="1">
    <source>
        <dbReference type="ARBA" id="ARBA00022741"/>
    </source>
</evidence>
<dbReference type="EMBL" id="VSSS01000036">
    <property type="protein sequence ID" value="TYL92730.1"/>
    <property type="molecule type" value="Genomic_DNA"/>
</dbReference>
<dbReference type="InterPro" id="IPR045455">
    <property type="entry name" value="NrS-1_pol-like_helicase"/>
</dbReference>
<evidence type="ECO:0000259" key="4">
    <source>
        <dbReference type="PROSITE" id="PS51206"/>
    </source>
</evidence>
<comment type="caution">
    <text evidence="5">The sequence shown here is derived from an EMBL/GenBank/DDBJ whole genome shotgun (WGS) entry which is preliminary data.</text>
</comment>
<dbReference type="GO" id="GO:0005524">
    <property type="term" value="F:ATP binding"/>
    <property type="evidence" value="ECO:0007669"/>
    <property type="project" value="UniProtKB-KW"/>
</dbReference>
<dbReference type="OrthoDB" id="9763644at2"/>
<name>A0A5D3K9A9_9BRAD</name>
<feature type="domain" description="SF3 helicase" evidence="4">
    <location>
        <begin position="493"/>
        <end position="654"/>
    </location>
</feature>
<evidence type="ECO:0000256" key="2">
    <source>
        <dbReference type="ARBA" id="ARBA00022801"/>
    </source>
</evidence>
<accession>A0A5D3K9A9</accession>
<dbReference type="Pfam" id="PF19263">
    <property type="entry name" value="DUF5906"/>
    <property type="match status" value="1"/>
</dbReference>
<dbReference type="PROSITE" id="PS51206">
    <property type="entry name" value="SF3_HELICASE_1"/>
    <property type="match status" value="1"/>
</dbReference>
<keyword evidence="6" id="KW-1185">Reference proteome</keyword>
<sequence>MPTKKANYRPITLLKRALRYTSEGLHVIPVHSVRDGRCSCREGIECAKPGKHPMTPRGVKDATKDRKVIKQWWTESPDANIGIATGQISNLVVVDVDGKEGKKSLAQLFKKHGKLPRTPKVTTGNGVHYYLRPGDKSVPNSVGRLGKGIDIRGDGGYVVAPGSVHRSGKLYKFFPGRDLNDIEIARIPKSLRKAILTREPSPPVLLLPIPPSKSGRAKAYIRSALNRELERLGKAPVHQRNDTLNRCAFKVGQLLPYGLLDRTKIIRDLARAAEAIGLEDTEIGATIESGLNAGIRYPRLLPFIQSNDGHADAKMPLAPVTPDLTKNLSKLGETDTDNAQRLATRYANRIVYTSGRGWLVYKEGRWRPNATSQCIEFAKATARLIADEAQYLARDQAKAAKRAVFAQNSLSKGSLDRMLDLAKGLVGVDDGQLDADPWLFNTMNGTIDLRTGYIEPHDPGDLITQISPVAADRKAKCPKFTTFVKRITNNDKGLRRYIRKCVGYSLTGETREQVFFFCHGSSGNNGKSTLINLLRDMLGDYGCHTPTETLLTKQYDNAISNDQARLDGARMVTAIEANFNRHLDEAKIKAMTGGDKITARFMRQDFFEFTPKFKLWLVANDPPRVRGTDKALWRRIRVVPFNVEIPSAEIDKDLPNKLKQEWPRYSGLGGSWLCLLAEGGP</sequence>
<dbReference type="InterPro" id="IPR014015">
    <property type="entry name" value="Helicase_SF3_DNA-vir"/>
</dbReference>
<evidence type="ECO:0000256" key="3">
    <source>
        <dbReference type="ARBA" id="ARBA00022840"/>
    </source>
</evidence>
<dbReference type="SUPFAM" id="SSF52540">
    <property type="entry name" value="P-loop containing nucleoside triphosphate hydrolases"/>
    <property type="match status" value="1"/>
</dbReference>
<dbReference type="InterPro" id="IPR006500">
    <property type="entry name" value="Helicase_put_C_phage/plasmid"/>
</dbReference>
<dbReference type="Proteomes" id="UP000324758">
    <property type="component" value="Unassembled WGS sequence"/>
</dbReference>
<dbReference type="InterPro" id="IPR015330">
    <property type="entry name" value="DNA_primase/pol_bifunc_N"/>
</dbReference>
<dbReference type="PANTHER" id="PTHR35372:SF2">
    <property type="entry name" value="SF3 HELICASE DOMAIN-CONTAINING PROTEIN"/>
    <property type="match status" value="1"/>
</dbReference>
<proteinExistence type="predicted"/>
<dbReference type="Gene3D" id="3.40.50.300">
    <property type="entry name" value="P-loop containing nucleotide triphosphate hydrolases"/>
    <property type="match status" value="1"/>
</dbReference>
<keyword evidence="3" id="KW-0067">ATP-binding</keyword>
<reference evidence="5 6" key="1">
    <citation type="submission" date="2019-08" db="EMBL/GenBank/DDBJ databases">
        <title>Bradyrhizobium hipponensis sp. nov., a rhizobium isolated from a Lupinus angustifolius root nodule in Tunisia.</title>
        <authorList>
            <person name="Off K."/>
            <person name="Rejili M."/>
            <person name="Mars M."/>
            <person name="Brachmann A."/>
            <person name="Marin M."/>
        </authorList>
    </citation>
    <scope>NUCLEOTIDE SEQUENCE [LARGE SCALE GENOMIC DNA]</scope>
    <source>
        <strain evidence="5 6">CTAW71</strain>
    </source>
</reference>
<dbReference type="SMART" id="SM00885">
    <property type="entry name" value="D5_N"/>
    <property type="match status" value="1"/>
</dbReference>
<dbReference type="RefSeq" id="WP_148774648.1">
    <property type="nucleotide sequence ID" value="NZ_VSSS01000036.1"/>
</dbReference>
<keyword evidence="1" id="KW-0547">Nucleotide-binding</keyword>
<keyword evidence="2" id="KW-0378">Hydrolase</keyword>
<evidence type="ECO:0000313" key="5">
    <source>
        <dbReference type="EMBL" id="TYL92730.1"/>
    </source>
</evidence>
<dbReference type="CDD" id="cd04859">
    <property type="entry name" value="Prim_Pol"/>
    <property type="match status" value="1"/>
</dbReference>
<dbReference type="SUPFAM" id="SSF56747">
    <property type="entry name" value="Prim-pol domain"/>
    <property type="match status" value="1"/>
</dbReference>
<evidence type="ECO:0000313" key="6">
    <source>
        <dbReference type="Proteomes" id="UP000324758"/>
    </source>
</evidence>
<dbReference type="GO" id="GO:0016787">
    <property type="term" value="F:hydrolase activity"/>
    <property type="evidence" value="ECO:0007669"/>
    <property type="project" value="UniProtKB-KW"/>
</dbReference>
<dbReference type="AlphaFoldDB" id="A0A5D3K9A9"/>
<protein>
    <recommendedName>
        <fullName evidence="4">SF3 helicase domain-containing protein</fullName>
    </recommendedName>
</protein>
<dbReference type="SMART" id="SM00943">
    <property type="entry name" value="Prim-Pol"/>
    <property type="match status" value="1"/>
</dbReference>
<gene>
    <name evidence="5" type="ORF">FXB40_23860</name>
</gene>
<organism evidence="5 6">
    <name type="scientific">Bradyrhizobium rifense</name>
    <dbReference type="NCBI Taxonomy" id="515499"/>
    <lineage>
        <taxon>Bacteria</taxon>
        <taxon>Pseudomonadati</taxon>
        <taxon>Pseudomonadota</taxon>
        <taxon>Alphaproteobacteria</taxon>
        <taxon>Hyphomicrobiales</taxon>
        <taxon>Nitrobacteraceae</taxon>
        <taxon>Bradyrhizobium</taxon>
    </lineage>
</organism>
<dbReference type="Pfam" id="PF09250">
    <property type="entry name" value="Prim-Pol"/>
    <property type="match status" value="1"/>
</dbReference>
<dbReference type="InterPro" id="IPR027417">
    <property type="entry name" value="P-loop_NTPase"/>
</dbReference>
<dbReference type="InterPro" id="IPR051620">
    <property type="entry name" value="ORF904-like_C"/>
</dbReference>
<dbReference type="Pfam" id="PF08706">
    <property type="entry name" value="D5_N"/>
    <property type="match status" value="1"/>
</dbReference>